<organism evidence="6 8">
    <name type="scientific">Xanthomonas citri pv. citri</name>
    <dbReference type="NCBI Taxonomy" id="611301"/>
    <lineage>
        <taxon>Bacteria</taxon>
        <taxon>Pseudomonadati</taxon>
        <taxon>Pseudomonadota</taxon>
        <taxon>Gammaproteobacteria</taxon>
        <taxon>Lysobacterales</taxon>
        <taxon>Lysobacteraceae</taxon>
        <taxon>Xanthomonas</taxon>
    </lineage>
</organism>
<dbReference type="KEGG" id="xcm:J164_00970"/>
<dbReference type="SMR" id="A0A0U5FAD5"/>
<keyword evidence="8" id="KW-1185">Reference proteome</keyword>
<dbReference type="AlphaFoldDB" id="A0A0U5FAD5"/>
<dbReference type="Pfam" id="PF00005">
    <property type="entry name" value="ABC_tran"/>
    <property type="match status" value="1"/>
</dbReference>
<accession>A0A0U5FAD5</accession>
<dbReference type="PANTHER" id="PTHR42788">
    <property type="entry name" value="TAURINE IMPORT ATP-BINDING PROTEIN-RELATED"/>
    <property type="match status" value="1"/>
</dbReference>
<evidence type="ECO:0000259" key="5">
    <source>
        <dbReference type="PROSITE" id="PS50893"/>
    </source>
</evidence>
<reference evidence="6 8" key="1">
    <citation type="submission" date="2014-09" db="EMBL/GenBank/DDBJ databases">
        <authorList>
            <person name="Regsiter A."/>
        </authorList>
    </citation>
    <scope>NUCLEOTIDE SEQUENCE [LARGE SCALE GENOMIC DNA]</scope>
</reference>
<feature type="domain" description="ABC transporter" evidence="5">
    <location>
        <begin position="6"/>
        <end position="234"/>
    </location>
</feature>
<dbReference type="Gene3D" id="3.40.50.300">
    <property type="entry name" value="P-loop containing nucleotide triphosphate hydrolases"/>
    <property type="match status" value="1"/>
</dbReference>
<dbReference type="CDD" id="cd03293">
    <property type="entry name" value="ABC_NrtD_SsuB_transporters"/>
    <property type="match status" value="1"/>
</dbReference>
<name>A0A0U5FAD5_XANCI</name>
<dbReference type="Proteomes" id="UP000653002">
    <property type="component" value="Unassembled WGS sequence"/>
</dbReference>
<dbReference type="PROSITE" id="PS00211">
    <property type="entry name" value="ABC_TRANSPORTER_1"/>
    <property type="match status" value="1"/>
</dbReference>
<evidence type="ECO:0000256" key="1">
    <source>
        <dbReference type="ARBA" id="ARBA00005417"/>
    </source>
</evidence>
<dbReference type="OMA" id="PTLMPWK"/>
<dbReference type="PATRIC" id="fig|434928.28.peg.959"/>
<evidence type="ECO:0000256" key="4">
    <source>
        <dbReference type="ARBA" id="ARBA00022840"/>
    </source>
</evidence>
<dbReference type="SUPFAM" id="SSF52540">
    <property type="entry name" value="P-loop containing nucleoside triphosphate hydrolases"/>
    <property type="match status" value="1"/>
</dbReference>
<keyword evidence="4 6" id="KW-0067">ATP-binding</keyword>
<evidence type="ECO:0000313" key="6">
    <source>
        <dbReference type="EMBL" id="CEG14622.1"/>
    </source>
</evidence>
<dbReference type="KEGG" id="xcr:J163_00970"/>
<gene>
    <name evidence="6" type="primary">nrtD</name>
    <name evidence="7" type="ORF">GUH15_19400</name>
    <name evidence="6" type="ORF">XAC3562_120088</name>
</gene>
<keyword evidence="3" id="KW-0547">Nucleotide-binding</keyword>
<dbReference type="InterPro" id="IPR050166">
    <property type="entry name" value="ABC_transporter_ATP-bind"/>
</dbReference>
<dbReference type="InterPro" id="IPR017871">
    <property type="entry name" value="ABC_transporter-like_CS"/>
</dbReference>
<dbReference type="GeneID" id="66910038"/>
<keyword evidence="2" id="KW-0813">Transport</keyword>
<evidence type="ECO:0000256" key="3">
    <source>
        <dbReference type="ARBA" id="ARBA00022741"/>
    </source>
</evidence>
<dbReference type="Proteomes" id="UP000052230">
    <property type="component" value="Unassembled WGS sequence"/>
</dbReference>
<dbReference type="PROSITE" id="PS50893">
    <property type="entry name" value="ABC_TRANSPORTER_2"/>
    <property type="match status" value="1"/>
</dbReference>
<dbReference type="RefSeq" id="WP_003487417.1">
    <property type="nucleotide sequence ID" value="NZ_CAVLHM010000051.1"/>
</dbReference>
<dbReference type="InterPro" id="IPR003439">
    <property type="entry name" value="ABC_transporter-like_ATP-bd"/>
</dbReference>
<dbReference type="EMBL" id="JAABFR010001479">
    <property type="protein sequence ID" value="MBD4338174.1"/>
    <property type="molecule type" value="Genomic_DNA"/>
</dbReference>
<sequence>MSSSGLQLHIAGKRFGTRQVLRDIDLQLAPGEIVSLIGASGCGKSTLLRILAGLERDYAGEVALDGARVRGVDRQIGFIFQEPRLLPWLDVAANVAFADEADLSPAAARQSARVQQLLAQVGLLDYATALPKQLSGGQAQRVALARGLYRQPRVLLLDEPFSAVDAFTRIKLQDLLLRLAGEHGFSVLLVTHDIDEAVYLSDRVIVIGGQPGTIAHAQRLELPRPRDRQAHEAALRQARQDLLAALHSLHVF</sequence>
<dbReference type="KEGG" id="xcn:J169_00970"/>
<dbReference type="KEGG" id="xcw:J162_00970"/>
<dbReference type="KEGG" id="xcf:J172_00965"/>
<reference evidence="7" key="2">
    <citation type="submission" date="2020-01" db="EMBL/GenBank/DDBJ databases">
        <authorList>
            <person name="Richard D."/>
        </authorList>
    </citation>
    <scope>NUCLEOTIDE SEQUENCE</scope>
    <source>
        <strain evidence="7">JP541</strain>
    </source>
</reference>
<dbReference type="KEGG" id="xcu:J159_00971"/>
<comment type="similarity">
    <text evidence="1">Belongs to the ABC transporter superfamily.</text>
</comment>
<dbReference type="InterPro" id="IPR027417">
    <property type="entry name" value="P-loop_NTPase"/>
</dbReference>
<proteinExistence type="inferred from homology"/>
<protein>
    <submittedName>
        <fullName evidence="7">ATP-binding cassette domain-containing protein</fullName>
    </submittedName>
    <submittedName>
        <fullName evidence="6">Nitrate transport ATP-binding protein nrtD</fullName>
    </submittedName>
</protein>
<evidence type="ECO:0000313" key="8">
    <source>
        <dbReference type="Proteomes" id="UP000052230"/>
    </source>
</evidence>
<dbReference type="InterPro" id="IPR003593">
    <property type="entry name" value="AAA+_ATPase"/>
</dbReference>
<dbReference type="GO" id="GO:0016887">
    <property type="term" value="F:ATP hydrolysis activity"/>
    <property type="evidence" value="ECO:0007669"/>
    <property type="project" value="InterPro"/>
</dbReference>
<evidence type="ECO:0000313" key="7">
    <source>
        <dbReference type="EMBL" id="MBD4338174.1"/>
    </source>
</evidence>
<dbReference type="PANTHER" id="PTHR42788:SF19">
    <property type="entry name" value="ALIPHATIC SULFONATES IMPORT ATP-BINDING PROTEIN SSUB 2"/>
    <property type="match status" value="1"/>
</dbReference>
<evidence type="ECO:0000256" key="2">
    <source>
        <dbReference type="ARBA" id="ARBA00022448"/>
    </source>
</evidence>
<dbReference type="EMBL" id="CCXZ01000024">
    <property type="protein sequence ID" value="CEG14622.1"/>
    <property type="molecule type" value="Genomic_DNA"/>
</dbReference>
<dbReference type="SMART" id="SM00382">
    <property type="entry name" value="AAA"/>
    <property type="match status" value="1"/>
</dbReference>
<comment type="caution">
    <text evidence="6">The sequence shown here is derived from an EMBL/GenBank/DDBJ whole genome shotgun (WGS) entry which is preliminary data.</text>
</comment>
<dbReference type="GO" id="GO:0005524">
    <property type="term" value="F:ATP binding"/>
    <property type="evidence" value="ECO:0007669"/>
    <property type="project" value="UniProtKB-KW"/>
</dbReference>